<reference evidence="2 3" key="1">
    <citation type="submission" date="2020-12" db="EMBL/GenBank/DDBJ databases">
        <title>Concerted genomic and epigenomic changes stabilize Arabidopsis allopolyploids.</title>
        <authorList>
            <person name="Chen Z."/>
        </authorList>
    </citation>
    <scope>NUCLEOTIDE SEQUENCE [LARGE SCALE GENOMIC DNA]</scope>
    <source>
        <strain evidence="2">As9502</strain>
        <tissue evidence="2">Leaf</tissue>
    </source>
</reference>
<evidence type="ECO:0000313" key="3">
    <source>
        <dbReference type="Proteomes" id="UP000694251"/>
    </source>
</evidence>
<feature type="compositionally biased region" description="Polar residues" evidence="1">
    <location>
        <begin position="533"/>
        <end position="542"/>
    </location>
</feature>
<protein>
    <submittedName>
        <fullName evidence="2">Uncharacterized protein</fullName>
    </submittedName>
</protein>
<dbReference type="AlphaFoldDB" id="A0A8T2A2Q5"/>
<feature type="compositionally biased region" description="Basic and acidic residues" evidence="1">
    <location>
        <begin position="480"/>
        <end position="494"/>
    </location>
</feature>
<proteinExistence type="predicted"/>
<feature type="region of interest" description="Disordered" evidence="1">
    <location>
        <begin position="533"/>
        <end position="562"/>
    </location>
</feature>
<evidence type="ECO:0000313" key="2">
    <source>
        <dbReference type="EMBL" id="KAG7565969.1"/>
    </source>
</evidence>
<dbReference type="Proteomes" id="UP000694251">
    <property type="component" value="Chromosome 10"/>
</dbReference>
<gene>
    <name evidence="2" type="ORF">ISN44_As10g025820</name>
</gene>
<feature type="compositionally biased region" description="Basic residues" evidence="1">
    <location>
        <begin position="543"/>
        <end position="556"/>
    </location>
</feature>
<sequence length="707" mass="80246">MVGLRSSTHLNSHMHYIRTIKDGSIKILMNMDAKRKSKLKFRQLVDIYNLEHSQDDESVPRVVRDLDSLSDITQGSESEDFSMTTLKKIRKQCKEKKRKLRNCRDTTETASNVEVKKEYVTQDEGCDIEEPLSSWDTKFSKRRKKKQDRKAKCGVSTSAPSVEKVDLPVVLFHVKPEAWDDSYSVSEAMDCCEELESPTNTVLVEEIMLDSSRDMRLVPYCSAEPNFPGVVAIEEPITTKPLEEAFEDPSEEFDDARKVQCCLADNIALQDMQIVLYGSVPREEMEFDVNPQHSEYENFGCVENLISSYTSSGCEEAKEDEESNDSKASLDMSVTGLEIVKIEAPEILAIDYSCCLPIINFCVEDSEILWETEDITKDDFPEAADIIQLTNCCNSLDNLQPVPDDSTISLEEDHLPERFQQSLYSKHEDEARDHKLSQLYKEPDEFQKVAETDSIQQQQPHHQPENLLSGRKALSPTSQEKLRKAMEHPDSPEKRSKKSRGKLYFSSQNSHRILKAQGLDTIDRVEINPGSKQAIQKASNKTRQTKYQRATHKFPRRGTQAAKAQPFSTGCASIQGCSQKAIAFSQGQMRDFQCVAARLTKELKSMRQITKRCLLAESNTSNISDCNLDEVKTVIGNAEKTEESCKKWISIIERDCNRFCKLMGMVREDSPATENVVHKKKKIKFADDAGGDLCHVKVFEIDLESES</sequence>
<feature type="region of interest" description="Disordered" evidence="1">
    <location>
        <begin position="450"/>
        <end position="505"/>
    </location>
</feature>
<organism evidence="2 3">
    <name type="scientific">Arabidopsis suecica</name>
    <name type="common">Swedish thale-cress</name>
    <name type="synonym">Cardaminopsis suecica</name>
    <dbReference type="NCBI Taxonomy" id="45249"/>
    <lineage>
        <taxon>Eukaryota</taxon>
        <taxon>Viridiplantae</taxon>
        <taxon>Streptophyta</taxon>
        <taxon>Embryophyta</taxon>
        <taxon>Tracheophyta</taxon>
        <taxon>Spermatophyta</taxon>
        <taxon>Magnoliopsida</taxon>
        <taxon>eudicotyledons</taxon>
        <taxon>Gunneridae</taxon>
        <taxon>Pentapetalae</taxon>
        <taxon>rosids</taxon>
        <taxon>malvids</taxon>
        <taxon>Brassicales</taxon>
        <taxon>Brassicaceae</taxon>
        <taxon>Camelineae</taxon>
        <taxon>Arabidopsis</taxon>
    </lineage>
</organism>
<keyword evidence="3" id="KW-1185">Reference proteome</keyword>
<comment type="caution">
    <text evidence="2">The sequence shown here is derived from an EMBL/GenBank/DDBJ whole genome shotgun (WGS) entry which is preliminary data.</text>
</comment>
<dbReference type="PANTHER" id="PTHR34461:SF2">
    <property type="entry name" value="EXPRESSED PROTEIN"/>
    <property type="match status" value="1"/>
</dbReference>
<dbReference type="OrthoDB" id="775914at2759"/>
<name>A0A8T2A2Q5_ARASU</name>
<dbReference type="EMBL" id="JAEFBJ010000010">
    <property type="protein sequence ID" value="KAG7565969.1"/>
    <property type="molecule type" value="Genomic_DNA"/>
</dbReference>
<accession>A0A8T2A2Q5</accession>
<dbReference type="PANTHER" id="PTHR34461">
    <property type="entry name" value="EXPRESSED PROTEIN"/>
    <property type="match status" value="1"/>
</dbReference>
<evidence type="ECO:0000256" key="1">
    <source>
        <dbReference type="SAM" id="MobiDB-lite"/>
    </source>
</evidence>